<proteinExistence type="predicted"/>
<comment type="caution">
    <text evidence="1">The sequence shown here is derived from an EMBL/GenBank/DDBJ whole genome shotgun (WGS) entry which is preliminary data.</text>
</comment>
<name>A0A921ZGT5_MANSE</name>
<gene>
    <name evidence="1" type="ORF">O3G_MSEX010469</name>
</gene>
<protein>
    <submittedName>
        <fullName evidence="1">Uncharacterized protein</fullName>
    </submittedName>
</protein>
<reference evidence="1" key="1">
    <citation type="journal article" date="2016" name="Insect Biochem. Mol. Biol.">
        <title>Multifaceted biological insights from a draft genome sequence of the tobacco hornworm moth, Manduca sexta.</title>
        <authorList>
            <person name="Kanost M.R."/>
            <person name="Arrese E.L."/>
            <person name="Cao X."/>
            <person name="Chen Y.R."/>
            <person name="Chellapilla S."/>
            <person name="Goldsmith M.R."/>
            <person name="Grosse-Wilde E."/>
            <person name="Heckel D.G."/>
            <person name="Herndon N."/>
            <person name="Jiang H."/>
            <person name="Papanicolaou A."/>
            <person name="Qu J."/>
            <person name="Soulages J.L."/>
            <person name="Vogel H."/>
            <person name="Walters J."/>
            <person name="Waterhouse R.M."/>
            <person name="Ahn S.J."/>
            <person name="Almeida F.C."/>
            <person name="An C."/>
            <person name="Aqrawi P."/>
            <person name="Bretschneider A."/>
            <person name="Bryant W.B."/>
            <person name="Bucks S."/>
            <person name="Chao H."/>
            <person name="Chevignon G."/>
            <person name="Christen J.M."/>
            <person name="Clarke D.F."/>
            <person name="Dittmer N.T."/>
            <person name="Ferguson L.C.F."/>
            <person name="Garavelou S."/>
            <person name="Gordon K.H.J."/>
            <person name="Gunaratna R.T."/>
            <person name="Han Y."/>
            <person name="Hauser F."/>
            <person name="He Y."/>
            <person name="Heidel-Fischer H."/>
            <person name="Hirsh A."/>
            <person name="Hu Y."/>
            <person name="Jiang H."/>
            <person name="Kalra D."/>
            <person name="Klinner C."/>
            <person name="Konig C."/>
            <person name="Kovar C."/>
            <person name="Kroll A.R."/>
            <person name="Kuwar S.S."/>
            <person name="Lee S.L."/>
            <person name="Lehman R."/>
            <person name="Li K."/>
            <person name="Li Z."/>
            <person name="Liang H."/>
            <person name="Lovelace S."/>
            <person name="Lu Z."/>
            <person name="Mansfield J.H."/>
            <person name="McCulloch K.J."/>
            <person name="Mathew T."/>
            <person name="Morton B."/>
            <person name="Muzny D.M."/>
            <person name="Neunemann D."/>
            <person name="Ongeri F."/>
            <person name="Pauchet Y."/>
            <person name="Pu L.L."/>
            <person name="Pyrousis I."/>
            <person name="Rao X.J."/>
            <person name="Redding A."/>
            <person name="Roesel C."/>
            <person name="Sanchez-Gracia A."/>
            <person name="Schaack S."/>
            <person name="Shukla A."/>
            <person name="Tetreau G."/>
            <person name="Wang Y."/>
            <person name="Xiong G.H."/>
            <person name="Traut W."/>
            <person name="Walsh T.K."/>
            <person name="Worley K.C."/>
            <person name="Wu D."/>
            <person name="Wu W."/>
            <person name="Wu Y.Q."/>
            <person name="Zhang X."/>
            <person name="Zou Z."/>
            <person name="Zucker H."/>
            <person name="Briscoe A.D."/>
            <person name="Burmester T."/>
            <person name="Clem R.J."/>
            <person name="Feyereisen R."/>
            <person name="Grimmelikhuijzen C.J.P."/>
            <person name="Hamodrakas S.J."/>
            <person name="Hansson B.S."/>
            <person name="Huguet E."/>
            <person name="Jermiin L.S."/>
            <person name="Lan Q."/>
            <person name="Lehman H.K."/>
            <person name="Lorenzen M."/>
            <person name="Merzendorfer H."/>
            <person name="Michalopoulos I."/>
            <person name="Morton D.B."/>
            <person name="Muthukrishnan S."/>
            <person name="Oakeshott J.G."/>
            <person name="Palmer W."/>
            <person name="Park Y."/>
            <person name="Passarelli A.L."/>
            <person name="Rozas J."/>
            <person name="Schwartz L.M."/>
            <person name="Smith W."/>
            <person name="Southgate A."/>
            <person name="Vilcinskas A."/>
            <person name="Vogt R."/>
            <person name="Wang P."/>
            <person name="Werren J."/>
            <person name="Yu X.Q."/>
            <person name="Zhou J.J."/>
            <person name="Brown S.J."/>
            <person name="Scherer S.E."/>
            <person name="Richards S."/>
            <person name="Blissard G.W."/>
        </authorList>
    </citation>
    <scope>NUCLEOTIDE SEQUENCE</scope>
</reference>
<dbReference type="EMBL" id="JH668556">
    <property type="protein sequence ID" value="KAG6457753.1"/>
    <property type="molecule type" value="Genomic_DNA"/>
</dbReference>
<evidence type="ECO:0000313" key="1">
    <source>
        <dbReference type="EMBL" id="KAG6457753.1"/>
    </source>
</evidence>
<organism evidence="1 2">
    <name type="scientific">Manduca sexta</name>
    <name type="common">Tobacco hawkmoth</name>
    <name type="synonym">Tobacco hornworm</name>
    <dbReference type="NCBI Taxonomy" id="7130"/>
    <lineage>
        <taxon>Eukaryota</taxon>
        <taxon>Metazoa</taxon>
        <taxon>Ecdysozoa</taxon>
        <taxon>Arthropoda</taxon>
        <taxon>Hexapoda</taxon>
        <taxon>Insecta</taxon>
        <taxon>Pterygota</taxon>
        <taxon>Neoptera</taxon>
        <taxon>Endopterygota</taxon>
        <taxon>Lepidoptera</taxon>
        <taxon>Glossata</taxon>
        <taxon>Ditrysia</taxon>
        <taxon>Bombycoidea</taxon>
        <taxon>Sphingidae</taxon>
        <taxon>Sphinginae</taxon>
        <taxon>Sphingini</taxon>
        <taxon>Manduca</taxon>
    </lineage>
</organism>
<keyword evidence="2" id="KW-1185">Reference proteome</keyword>
<accession>A0A921ZGT5</accession>
<dbReference type="Proteomes" id="UP000791440">
    <property type="component" value="Unassembled WGS sequence"/>
</dbReference>
<dbReference type="AlphaFoldDB" id="A0A921ZGT5"/>
<sequence length="416" mass="46910">MKTGRPQSQAAAGARPILTLENACRPARAYERFARTPSSTTGATSPRKYFHCAGACESPALVCSARRVCVHIVWSFASVIEDNACVSVKWPFVVNRSCRAQVSCKNEYKKSKARCGGFCERRALSRRLSERLASGKMLAVNKTNKESAVVLVQSGRARCIVRYYAIAHYLYRATNASRLLHCFFVICYFPTVESYVVSTLKTTAEHRPQLTISGRTDISGSSPACPYYKSLDIIRKINRSCRAQVSCKNEYKKSKARCGGFCERRALSRRLSERLASVNRSCRAQVSCKNEYKKSKARCGGFCEQRALSRRLSERLASATISLYNESPILFTTQRSTLDDVDQHHMFSPDHQLWQNGTVQCVCVKRAAARRAPPDVFKRNSAFQIIHTQTHVLVWRVISDRAGCMKRQLLLRFINV</sequence>
<evidence type="ECO:0000313" key="2">
    <source>
        <dbReference type="Proteomes" id="UP000791440"/>
    </source>
</evidence>
<reference evidence="1" key="2">
    <citation type="submission" date="2020-12" db="EMBL/GenBank/DDBJ databases">
        <authorList>
            <person name="Kanost M."/>
        </authorList>
    </citation>
    <scope>NUCLEOTIDE SEQUENCE</scope>
</reference>